<evidence type="ECO:0000256" key="2">
    <source>
        <dbReference type="ARBA" id="ARBA00022527"/>
    </source>
</evidence>
<dbReference type="GO" id="GO:0005524">
    <property type="term" value="F:ATP binding"/>
    <property type="evidence" value="ECO:0007669"/>
    <property type="project" value="UniProtKB-KW"/>
</dbReference>
<evidence type="ECO:0000256" key="5">
    <source>
        <dbReference type="ARBA" id="ARBA00022777"/>
    </source>
</evidence>
<reference evidence="8" key="1">
    <citation type="submission" date="2022-07" db="EMBL/GenBank/DDBJ databases">
        <authorList>
            <person name="Macas J."/>
            <person name="Novak P."/>
            <person name="Neumann P."/>
        </authorList>
    </citation>
    <scope>NUCLEOTIDE SEQUENCE</scope>
</reference>
<comment type="similarity">
    <text evidence="1">Belongs to the protein kinase superfamily. CAMK Ser/Thr protein kinase family. CaMK subfamily.</text>
</comment>
<dbReference type="InterPro" id="IPR050205">
    <property type="entry name" value="CDPK_Ser/Thr_kinases"/>
</dbReference>
<evidence type="ECO:0000313" key="8">
    <source>
        <dbReference type="EMBL" id="CAH9089411.1"/>
    </source>
</evidence>
<keyword evidence="5" id="KW-0418">Kinase</keyword>
<feature type="domain" description="Protein kinase" evidence="7">
    <location>
        <begin position="1"/>
        <end position="104"/>
    </location>
</feature>
<keyword evidence="6" id="KW-0067">ATP-binding</keyword>
<dbReference type="InterPro" id="IPR011009">
    <property type="entry name" value="Kinase-like_dom_sf"/>
</dbReference>
<evidence type="ECO:0000256" key="3">
    <source>
        <dbReference type="ARBA" id="ARBA00022679"/>
    </source>
</evidence>
<dbReference type="InterPro" id="IPR008271">
    <property type="entry name" value="Ser/Thr_kinase_AS"/>
</dbReference>
<dbReference type="SUPFAM" id="SSF56112">
    <property type="entry name" value="Protein kinase-like (PK-like)"/>
    <property type="match status" value="1"/>
</dbReference>
<keyword evidence="3" id="KW-0808">Transferase</keyword>
<keyword evidence="4" id="KW-0547">Nucleotide-binding</keyword>
<name>A0A9P0Z829_CUSEU</name>
<dbReference type="PANTHER" id="PTHR24349">
    <property type="entry name" value="SERINE/THREONINE-PROTEIN KINASE"/>
    <property type="match status" value="1"/>
</dbReference>
<proteinExistence type="inferred from homology"/>
<evidence type="ECO:0000256" key="1">
    <source>
        <dbReference type="ARBA" id="ARBA00005354"/>
    </source>
</evidence>
<organism evidence="8 9">
    <name type="scientific">Cuscuta europaea</name>
    <name type="common">European dodder</name>
    <dbReference type="NCBI Taxonomy" id="41803"/>
    <lineage>
        <taxon>Eukaryota</taxon>
        <taxon>Viridiplantae</taxon>
        <taxon>Streptophyta</taxon>
        <taxon>Embryophyta</taxon>
        <taxon>Tracheophyta</taxon>
        <taxon>Spermatophyta</taxon>
        <taxon>Magnoliopsida</taxon>
        <taxon>eudicotyledons</taxon>
        <taxon>Gunneridae</taxon>
        <taxon>Pentapetalae</taxon>
        <taxon>asterids</taxon>
        <taxon>lamiids</taxon>
        <taxon>Solanales</taxon>
        <taxon>Convolvulaceae</taxon>
        <taxon>Cuscuteae</taxon>
        <taxon>Cuscuta</taxon>
        <taxon>Cuscuta subgen. Cuscuta</taxon>
    </lineage>
</organism>
<evidence type="ECO:0000256" key="6">
    <source>
        <dbReference type="ARBA" id="ARBA00022840"/>
    </source>
</evidence>
<accession>A0A9P0Z829</accession>
<evidence type="ECO:0000259" key="7">
    <source>
        <dbReference type="PROSITE" id="PS50011"/>
    </source>
</evidence>
<evidence type="ECO:0000256" key="4">
    <source>
        <dbReference type="ARBA" id="ARBA00022741"/>
    </source>
</evidence>
<dbReference type="PROSITE" id="PS50011">
    <property type="entry name" value="PROTEIN_KINASE_DOM"/>
    <property type="match status" value="1"/>
</dbReference>
<evidence type="ECO:0000313" key="9">
    <source>
        <dbReference type="Proteomes" id="UP001152484"/>
    </source>
</evidence>
<dbReference type="OrthoDB" id="9948461at2759"/>
<sequence length="104" mass="11773">MLHENGVMHRDMKPQNLMYDSTDETCCTLKAIDFGQSDFIKPEDMDSTHEAVARAEVCFEGHPWPNISDSAKDLIKKMLEPDRRQVLIVLSSCTSSTTYCRSSS</sequence>
<dbReference type="Proteomes" id="UP001152484">
    <property type="component" value="Unassembled WGS sequence"/>
</dbReference>
<dbReference type="Pfam" id="PF00069">
    <property type="entry name" value="Pkinase"/>
    <property type="match status" value="1"/>
</dbReference>
<dbReference type="InterPro" id="IPR000719">
    <property type="entry name" value="Prot_kinase_dom"/>
</dbReference>
<dbReference type="PROSITE" id="PS00108">
    <property type="entry name" value="PROTEIN_KINASE_ST"/>
    <property type="match status" value="1"/>
</dbReference>
<keyword evidence="2" id="KW-0723">Serine/threonine-protein kinase</keyword>
<dbReference type="EMBL" id="CAMAPE010000020">
    <property type="protein sequence ID" value="CAH9089411.1"/>
    <property type="molecule type" value="Genomic_DNA"/>
</dbReference>
<dbReference type="AlphaFoldDB" id="A0A9P0Z829"/>
<protein>
    <recommendedName>
        <fullName evidence="7">Protein kinase domain-containing protein</fullName>
    </recommendedName>
</protein>
<keyword evidence="9" id="KW-1185">Reference proteome</keyword>
<gene>
    <name evidence="8" type="ORF">CEURO_LOCUS10903</name>
</gene>
<dbReference type="Gene3D" id="1.10.510.10">
    <property type="entry name" value="Transferase(Phosphotransferase) domain 1"/>
    <property type="match status" value="1"/>
</dbReference>
<dbReference type="GO" id="GO:0004674">
    <property type="term" value="F:protein serine/threonine kinase activity"/>
    <property type="evidence" value="ECO:0007669"/>
    <property type="project" value="UniProtKB-KW"/>
</dbReference>
<comment type="caution">
    <text evidence="8">The sequence shown here is derived from an EMBL/GenBank/DDBJ whole genome shotgun (WGS) entry which is preliminary data.</text>
</comment>